<reference evidence="2 3" key="1">
    <citation type="submission" date="2019-08" db="EMBL/GenBank/DDBJ databases">
        <title>Complete genome sequence of Spiroplasma chinense CCH (DSM 19755).</title>
        <authorList>
            <person name="Shen H.-Y."/>
            <person name="Lin Y.-C."/>
            <person name="Chou L."/>
            <person name="Kuo C.-H."/>
        </authorList>
    </citation>
    <scope>NUCLEOTIDE SEQUENCE [LARGE SCALE GENOMIC DNA]</scope>
    <source>
        <strain evidence="2 3">CCH</strain>
    </source>
</reference>
<protein>
    <submittedName>
        <fullName evidence="2">Uncharacterized protein</fullName>
    </submittedName>
</protein>
<sequence length="259" mass="27896">MIKLLSLLASATMGVTPIAANVQGIQSVQAKESIDISMIDGFEKDFQSSFATHNYNSFISIAELFAIEAFENEGVQVESSWLSLSDVVSDVDGREISNQDISGMANGAGSEVWNIKVSATQEGLENGLVGQATIKVNLIFKAGDLSTLSAQTLELPTYYTTVIGINNYAREVLMDTVVYTVDNAIFFAYMGGADWTAIQKFDEESNEYVALTQTDVNDLVVSGETLPVTIVLYSNVYGNSKGLTGYAVFNINLSISILG</sequence>
<evidence type="ECO:0000256" key="1">
    <source>
        <dbReference type="SAM" id="SignalP"/>
    </source>
</evidence>
<accession>A0A5B9Y6J2</accession>
<feature type="signal peptide" evidence="1">
    <location>
        <begin position="1"/>
        <end position="19"/>
    </location>
</feature>
<dbReference type="RefSeq" id="WP_166508695.1">
    <property type="nucleotide sequence ID" value="NZ_CP043026.1"/>
</dbReference>
<dbReference type="AlphaFoldDB" id="A0A5B9Y6J2"/>
<proteinExistence type="predicted"/>
<dbReference type="Proteomes" id="UP000323144">
    <property type="component" value="Chromosome"/>
</dbReference>
<evidence type="ECO:0000313" key="2">
    <source>
        <dbReference type="EMBL" id="QEH62336.1"/>
    </source>
</evidence>
<name>A0A5B9Y6J2_9MOLU</name>
<organism evidence="2 3">
    <name type="scientific">Spiroplasma chinense</name>
    <dbReference type="NCBI Taxonomy" id="216932"/>
    <lineage>
        <taxon>Bacteria</taxon>
        <taxon>Bacillati</taxon>
        <taxon>Mycoplasmatota</taxon>
        <taxon>Mollicutes</taxon>
        <taxon>Entomoplasmatales</taxon>
        <taxon>Spiroplasmataceae</taxon>
        <taxon>Spiroplasma</taxon>
    </lineage>
</organism>
<keyword evidence="3" id="KW-1185">Reference proteome</keyword>
<gene>
    <name evidence="2" type="ORF">SCHIN_v1c11430</name>
</gene>
<keyword evidence="1" id="KW-0732">Signal</keyword>
<feature type="chain" id="PRO_5022830630" evidence="1">
    <location>
        <begin position="20"/>
        <end position="259"/>
    </location>
</feature>
<dbReference type="KEGG" id="schi:SCHIN_v1c11430"/>
<dbReference type="EMBL" id="CP043026">
    <property type="protein sequence ID" value="QEH62336.1"/>
    <property type="molecule type" value="Genomic_DNA"/>
</dbReference>
<evidence type="ECO:0000313" key="3">
    <source>
        <dbReference type="Proteomes" id="UP000323144"/>
    </source>
</evidence>